<gene>
    <name evidence="1" type="ORF">DASC09_024950</name>
</gene>
<dbReference type="RefSeq" id="XP_064852170.1">
    <property type="nucleotide sequence ID" value="XM_064996098.1"/>
</dbReference>
<organism evidence="1 2">
    <name type="scientific">Saccharomycopsis crataegensis</name>
    <dbReference type="NCBI Taxonomy" id="43959"/>
    <lineage>
        <taxon>Eukaryota</taxon>
        <taxon>Fungi</taxon>
        <taxon>Dikarya</taxon>
        <taxon>Ascomycota</taxon>
        <taxon>Saccharomycotina</taxon>
        <taxon>Saccharomycetes</taxon>
        <taxon>Saccharomycopsidaceae</taxon>
        <taxon>Saccharomycopsis</taxon>
    </lineage>
</organism>
<proteinExistence type="predicted"/>
<evidence type="ECO:0008006" key="3">
    <source>
        <dbReference type="Google" id="ProtNLM"/>
    </source>
</evidence>
<dbReference type="AlphaFoldDB" id="A0AAV5QJP4"/>
<evidence type="ECO:0000313" key="2">
    <source>
        <dbReference type="Proteomes" id="UP001360560"/>
    </source>
</evidence>
<accession>A0AAV5QJP4</accession>
<dbReference type="Proteomes" id="UP001360560">
    <property type="component" value="Unassembled WGS sequence"/>
</dbReference>
<dbReference type="GeneID" id="90073149"/>
<protein>
    <recommendedName>
        <fullName evidence="3">Homeodomain transcription factor HD2</fullName>
    </recommendedName>
</protein>
<dbReference type="EMBL" id="BTFZ01000004">
    <property type="protein sequence ID" value="GMM35170.1"/>
    <property type="molecule type" value="Genomic_DNA"/>
</dbReference>
<reference evidence="1 2" key="1">
    <citation type="journal article" date="2023" name="Elife">
        <title>Identification of key yeast species and microbe-microbe interactions impacting larval growth of Drosophila in the wild.</title>
        <authorList>
            <person name="Mure A."/>
            <person name="Sugiura Y."/>
            <person name="Maeda R."/>
            <person name="Honda K."/>
            <person name="Sakurai N."/>
            <person name="Takahashi Y."/>
            <person name="Watada M."/>
            <person name="Katoh T."/>
            <person name="Gotoh A."/>
            <person name="Gotoh Y."/>
            <person name="Taniguchi I."/>
            <person name="Nakamura K."/>
            <person name="Hayashi T."/>
            <person name="Katayama T."/>
            <person name="Uemura T."/>
            <person name="Hattori Y."/>
        </authorList>
    </citation>
    <scope>NUCLEOTIDE SEQUENCE [LARGE SCALE GENOMIC DNA]</scope>
    <source>
        <strain evidence="1 2">SC-9</strain>
    </source>
</reference>
<sequence>MVSIFMIHPNLQLTECDTSSANMIHRYQDQLLDSINETNHTEIDAEVQYLSSYSRILDIMEKYFSKSVLTPQDECEGLDLIAGEMKVFKGAELKLQRLKLEVVPRQSSSLNTITEEE</sequence>
<keyword evidence="2" id="KW-1185">Reference proteome</keyword>
<comment type="caution">
    <text evidence="1">The sequence shown here is derived from an EMBL/GenBank/DDBJ whole genome shotgun (WGS) entry which is preliminary data.</text>
</comment>
<name>A0AAV5QJP4_9ASCO</name>
<evidence type="ECO:0000313" key="1">
    <source>
        <dbReference type="EMBL" id="GMM35170.1"/>
    </source>
</evidence>